<reference evidence="11 12" key="1">
    <citation type="submission" date="2020-10" db="EMBL/GenBank/DDBJ databases">
        <title>Pygocentrus nattereri (red-bellied piranha) genome, fPygNat1, primary haplotype.</title>
        <authorList>
            <person name="Myers G."/>
            <person name="Meyer A."/>
            <person name="Karagic N."/>
            <person name="Pippel M."/>
            <person name="Winkler S."/>
            <person name="Tracey A."/>
            <person name="Wood J."/>
            <person name="Formenti G."/>
            <person name="Howe K."/>
            <person name="Fedrigo O."/>
            <person name="Jarvis E.D."/>
        </authorList>
    </citation>
    <scope>NUCLEOTIDE SEQUENCE [LARGE SCALE GENOMIC DNA]</scope>
</reference>
<keyword evidence="5 8" id="KW-0472">Membrane</keyword>
<dbReference type="OrthoDB" id="6370831at2759"/>
<name>A0A3B4DUD6_PYGNA</name>
<keyword evidence="7" id="KW-0325">Glycoprotein</keyword>
<dbReference type="Proteomes" id="UP001501920">
    <property type="component" value="Chromosome 2"/>
</dbReference>
<reference evidence="11" key="3">
    <citation type="submission" date="2025-09" db="UniProtKB">
        <authorList>
            <consortium name="Ensembl"/>
        </authorList>
    </citation>
    <scope>IDENTIFICATION</scope>
</reference>
<dbReference type="PANTHER" id="PTHR19433">
    <property type="entry name" value="T-CELL RECEPTOR ALPHA CHAIN V REGION-RELATED"/>
    <property type="match status" value="1"/>
</dbReference>
<dbReference type="InterPro" id="IPR003599">
    <property type="entry name" value="Ig_sub"/>
</dbReference>
<feature type="domain" description="Ig-like" evidence="10">
    <location>
        <begin position="55"/>
        <end position="161"/>
    </location>
</feature>
<keyword evidence="8" id="KW-0812">Transmembrane</keyword>
<protein>
    <recommendedName>
        <fullName evidence="10">Ig-like domain-containing protein</fullName>
    </recommendedName>
</protein>
<evidence type="ECO:0000256" key="4">
    <source>
        <dbReference type="ARBA" id="ARBA00022859"/>
    </source>
</evidence>
<dbReference type="GO" id="GO:0002376">
    <property type="term" value="P:immune system process"/>
    <property type="evidence" value="ECO:0007669"/>
    <property type="project" value="UniProtKB-KW"/>
</dbReference>
<dbReference type="PROSITE" id="PS51257">
    <property type="entry name" value="PROKAR_LIPOPROTEIN"/>
    <property type="match status" value="1"/>
</dbReference>
<feature type="domain" description="Ig-like" evidence="10">
    <location>
        <begin position="181"/>
        <end position="274"/>
    </location>
</feature>
<dbReference type="InterPro" id="IPR036179">
    <property type="entry name" value="Ig-like_dom_sf"/>
</dbReference>
<sequence>MFKRHTVASPSSHFFSVILFILHAFILSCPRVFSANVYEEAEKMLTIGIFFLLCPMNLVEMQNGSQRDGGLLLVKEGDNITIACHYQSEMAMHFSWYRHKFGQKPELISTIYKYDVKATFYGEFWNARFDMMNGKGITHMVITHLRLSDSGTYYCGSAHSNIVEFGEGTQLVVRASQLHSLSVHQQPTLQPVHPGDSVTLECTVLSESSSRQHSVYWLRHGSGESHPGIIYTHGNRSDECEKSSETDSPTQSCVYKLPKRNLSLSDAGTYYCAVAMCGEIIFGNGTMLKINNNGVDCSEQMHILVLLSIIRTAVLFFSVGVIIIYHCAGQRANTMRSDSLLLSRESTKKNTLPYCKKSSC</sequence>
<dbReference type="InterPro" id="IPR007110">
    <property type="entry name" value="Ig-like_dom"/>
</dbReference>
<evidence type="ECO:0000259" key="10">
    <source>
        <dbReference type="PROSITE" id="PS50835"/>
    </source>
</evidence>
<feature type="chain" id="PRO_5017298644" description="Ig-like domain-containing protein" evidence="9">
    <location>
        <begin position="35"/>
        <end position="360"/>
    </location>
</feature>
<dbReference type="Ensembl" id="ENSPNAT00000003535.2">
    <property type="protein sequence ID" value="ENSPNAP00000027078.1"/>
    <property type="gene ID" value="ENSPNAG00000012469.2"/>
</dbReference>
<dbReference type="SMART" id="SM00406">
    <property type="entry name" value="IGv"/>
    <property type="match status" value="2"/>
</dbReference>
<dbReference type="PANTHER" id="PTHR19433:SF133">
    <property type="entry name" value="IMMUNE-TYPE RECEPTOR 5 PRECURSOR-RELATED"/>
    <property type="match status" value="1"/>
</dbReference>
<evidence type="ECO:0000256" key="2">
    <source>
        <dbReference type="ARBA" id="ARBA00022475"/>
    </source>
</evidence>
<dbReference type="SUPFAM" id="SSF48726">
    <property type="entry name" value="Immunoglobulin"/>
    <property type="match status" value="2"/>
</dbReference>
<dbReference type="GeneTree" id="ENSGT01030000234530"/>
<feature type="transmembrane region" description="Helical" evidence="8">
    <location>
        <begin position="303"/>
        <end position="328"/>
    </location>
</feature>
<dbReference type="GO" id="GO:0009617">
    <property type="term" value="P:response to bacterium"/>
    <property type="evidence" value="ECO:0007669"/>
    <property type="project" value="TreeGrafter"/>
</dbReference>
<dbReference type="RefSeq" id="XP_017575490.1">
    <property type="nucleotide sequence ID" value="XM_017720001.2"/>
</dbReference>
<dbReference type="Pfam" id="PF07686">
    <property type="entry name" value="V-set"/>
    <property type="match status" value="2"/>
</dbReference>
<comment type="subcellular location">
    <subcellularLocation>
        <location evidence="1">Cell membrane</location>
    </subcellularLocation>
</comment>
<keyword evidence="2" id="KW-1003">Cell membrane</keyword>
<dbReference type="AlphaFoldDB" id="A0A3B4DUD6"/>
<dbReference type="CDD" id="cd00099">
    <property type="entry name" value="IgV"/>
    <property type="match status" value="1"/>
</dbReference>
<accession>A0A3B4DUD6</accession>
<dbReference type="InterPro" id="IPR013106">
    <property type="entry name" value="Ig_V-set"/>
</dbReference>
<evidence type="ECO:0000256" key="1">
    <source>
        <dbReference type="ARBA" id="ARBA00004236"/>
    </source>
</evidence>
<dbReference type="InterPro" id="IPR013783">
    <property type="entry name" value="Ig-like_fold"/>
</dbReference>
<keyword evidence="6" id="KW-1015">Disulfide bond</keyword>
<dbReference type="InterPro" id="IPR052051">
    <property type="entry name" value="TCR_complex_component"/>
</dbReference>
<dbReference type="GeneID" id="108440856"/>
<feature type="signal peptide" evidence="9">
    <location>
        <begin position="1"/>
        <end position="34"/>
    </location>
</feature>
<evidence type="ECO:0000313" key="12">
    <source>
        <dbReference type="Proteomes" id="UP001501920"/>
    </source>
</evidence>
<evidence type="ECO:0000256" key="8">
    <source>
        <dbReference type="SAM" id="Phobius"/>
    </source>
</evidence>
<dbReference type="GO" id="GO:0005886">
    <property type="term" value="C:plasma membrane"/>
    <property type="evidence" value="ECO:0007669"/>
    <property type="project" value="UniProtKB-SubCell"/>
</dbReference>
<evidence type="ECO:0000256" key="6">
    <source>
        <dbReference type="ARBA" id="ARBA00023157"/>
    </source>
</evidence>
<organism evidence="11 12">
    <name type="scientific">Pygocentrus nattereri</name>
    <name type="common">Red-bellied piranha</name>
    <dbReference type="NCBI Taxonomy" id="42514"/>
    <lineage>
        <taxon>Eukaryota</taxon>
        <taxon>Metazoa</taxon>
        <taxon>Chordata</taxon>
        <taxon>Craniata</taxon>
        <taxon>Vertebrata</taxon>
        <taxon>Euteleostomi</taxon>
        <taxon>Actinopterygii</taxon>
        <taxon>Neopterygii</taxon>
        <taxon>Teleostei</taxon>
        <taxon>Ostariophysi</taxon>
        <taxon>Characiformes</taxon>
        <taxon>Characoidei</taxon>
        <taxon>Pygocentrus</taxon>
    </lineage>
</organism>
<dbReference type="OMA" id="SCVYHLQ"/>
<evidence type="ECO:0000256" key="3">
    <source>
        <dbReference type="ARBA" id="ARBA00022729"/>
    </source>
</evidence>
<evidence type="ECO:0000313" key="11">
    <source>
        <dbReference type="Ensembl" id="ENSPNAP00000027078.1"/>
    </source>
</evidence>
<proteinExistence type="predicted"/>
<keyword evidence="3 9" id="KW-0732">Signal</keyword>
<dbReference type="STRING" id="42514.ENSPNAP00000027078"/>
<reference evidence="11" key="2">
    <citation type="submission" date="2025-08" db="UniProtKB">
        <authorList>
            <consortium name="Ensembl"/>
        </authorList>
    </citation>
    <scope>IDENTIFICATION</scope>
</reference>
<keyword evidence="4" id="KW-0391">Immunity</keyword>
<evidence type="ECO:0000256" key="9">
    <source>
        <dbReference type="SAM" id="SignalP"/>
    </source>
</evidence>
<dbReference type="SMART" id="SM00409">
    <property type="entry name" value="IG"/>
    <property type="match status" value="2"/>
</dbReference>
<keyword evidence="12" id="KW-1185">Reference proteome</keyword>
<evidence type="ECO:0000256" key="5">
    <source>
        <dbReference type="ARBA" id="ARBA00023136"/>
    </source>
</evidence>
<dbReference type="PROSITE" id="PS50835">
    <property type="entry name" value="IG_LIKE"/>
    <property type="match status" value="2"/>
</dbReference>
<keyword evidence="8" id="KW-1133">Transmembrane helix</keyword>
<dbReference type="CTD" id="449533"/>
<dbReference type="Gene3D" id="2.60.40.10">
    <property type="entry name" value="Immunoglobulins"/>
    <property type="match status" value="2"/>
</dbReference>
<evidence type="ECO:0000256" key="7">
    <source>
        <dbReference type="ARBA" id="ARBA00023180"/>
    </source>
</evidence>